<dbReference type="SUPFAM" id="SSF54695">
    <property type="entry name" value="POZ domain"/>
    <property type="match status" value="1"/>
</dbReference>
<dbReference type="PROSITE" id="PS50097">
    <property type="entry name" value="BTB"/>
    <property type="match status" value="1"/>
</dbReference>
<proteinExistence type="predicted"/>
<evidence type="ECO:0000256" key="1">
    <source>
        <dbReference type="SAM" id="MobiDB-lite"/>
    </source>
</evidence>
<dbReference type="Proteomes" id="UP001595075">
    <property type="component" value="Unassembled WGS sequence"/>
</dbReference>
<feature type="region of interest" description="Disordered" evidence="1">
    <location>
        <begin position="87"/>
        <end position="118"/>
    </location>
</feature>
<dbReference type="CDD" id="cd18186">
    <property type="entry name" value="BTB_POZ_ZBTB_KLHL-like"/>
    <property type="match status" value="1"/>
</dbReference>
<dbReference type="InterPro" id="IPR011333">
    <property type="entry name" value="SKP1/BTB/POZ_sf"/>
</dbReference>
<comment type="caution">
    <text evidence="3">The sequence shown here is derived from an EMBL/GenBank/DDBJ whole genome shotgun (WGS) entry which is preliminary data.</text>
</comment>
<dbReference type="InterPro" id="IPR000210">
    <property type="entry name" value="BTB/POZ_dom"/>
</dbReference>
<dbReference type="Gene3D" id="3.30.710.10">
    <property type="entry name" value="Potassium Channel Kv1.1, Chain A"/>
    <property type="match status" value="1"/>
</dbReference>
<dbReference type="EMBL" id="JAZHXI010000002">
    <property type="protein sequence ID" value="KAL2074349.1"/>
    <property type="molecule type" value="Genomic_DNA"/>
</dbReference>
<dbReference type="Pfam" id="PF00651">
    <property type="entry name" value="BTB"/>
    <property type="match status" value="1"/>
</dbReference>
<evidence type="ECO:0000259" key="2">
    <source>
        <dbReference type="PROSITE" id="PS50097"/>
    </source>
</evidence>
<accession>A0ABR4CWN6</accession>
<sequence length="347" mass="39528">MSFLPNRVKWSKQSSLHCSTSQSSFNRVRAFPLESVRLQFSQSLSPILSLESLKKLSTRPCHPLQIDLSDLTTEQKDNPSLDLTFLNDSYSRPAKNNELTMPSKKNTAGAPSTSAEKKKAPNFTSALTMVKLMVQKGDDKKEFHIHREIASYHSPAFNDILKSGKKSVTLFATPPALFGNIQCWMYTGELCGPDDKTLLPAQLCILWRHALNLKMPKLQNHIMRKLFNNKSMDIIAVSRIYEMTSDDPKSKLRQLYLDRCTFEWPRKEWYPVASALCLEYEDGNVGAKLSGTFFIELIDDVFKALEEDAEQLRHAIVNGNAFDKKEPKKLKLEDYFVEEVSARVIKV</sequence>
<feature type="compositionally biased region" description="Polar residues" evidence="1">
    <location>
        <begin position="97"/>
        <end position="114"/>
    </location>
</feature>
<keyword evidence="4" id="KW-1185">Reference proteome</keyword>
<organism evidence="3 4">
    <name type="scientific">Oculimacula yallundae</name>
    <dbReference type="NCBI Taxonomy" id="86028"/>
    <lineage>
        <taxon>Eukaryota</taxon>
        <taxon>Fungi</taxon>
        <taxon>Dikarya</taxon>
        <taxon>Ascomycota</taxon>
        <taxon>Pezizomycotina</taxon>
        <taxon>Leotiomycetes</taxon>
        <taxon>Helotiales</taxon>
        <taxon>Ploettnerulaceae</taxon>
        <taxon>Oculimacula</taxon>
    </lineage>
</organism>
<protein>
    <recommendedName>
        <fullName evidence="2">BTB domain-containing protein</fullName>
    </recommendedName>
</protein>
<feature type="domain" description="BTB" evidence="2">
    <location>
        <begin position="128"/>
        <end position="194"/>
    </location>
</feature>
<reference evidence="3 4" key="1">
    <citation type="journal article" date="2024" name="Commun. Biol.">
        <title>Comparative genomic analysis of thermophilic fungi reveals convergent evolutionary adaptations and gene losses.</title>
        <authorList>
            <person name="Steindorff A.S."/>
            <person name="Aguilar-Pontes M.V."/>
            <person name="Robinson A.J."/>
            <person name="Andreopoulos B."/>
            <person name="LaButti K."/>
            <person name="Kuo A."/>
            <person name="Mondo S."/>
            <person name="Riley R."/>
            <person name="Otillar R."/>
            <person name="Haridas S."/>
            <person name="Lipzen A."/>
            <person name="Grimwood J."/>
            <person name="Schmutz J."/>
            <person name="Clum A."/>
            <person name="Reid I.D."/>
            <person name="Moisan M.C."/>
            <person name="Butler G."/>
            <person name="Nguyen T.T.M."/>
            <person name="Dewar K."/>
            <person name="Conant G."/>
            <person name="Drula E."/>
            <person name="Henrissat B."/>
            <person name="Hansel C."/>
            <person name="Singer S."/>
            <person name="Hutchinson M.I."/>
            <person name="de Vries R.P."/>
            <person name="Natvig D.O."/>
            <person name="Powell A.J."/>
            <person name="Tsang A."/>
            <person name="Grigoriev I.V."/>
        </authorList>
    </citation>
    <scope>NUCLEOTIDE SEQUENCE [LARGE SCALE GENOMIC DNA]</scope>
    <source>
        <strain evidence="3 4">CBS 494.80</strain>
    </source>
</reference>
<evidence type="ECO:0000313" key="3">
    <source>
        <dbReference type="EMBL" id="KAL2074349.1"/>
    </source>
</evidence>
<gene>
    <name evidence="3" type="ORF">VTL71DRAFT_8127</name>
</gene>
<name>A0ABR4CWN6_9HELO</name>
<evidence type="ECO:0000313" key="4">
    <source>
        <dbReference type="Proteomes" id="UP001595075"/>
    </source>
</evidence>